<reference evidence="2" key="2">
    <citation type="journal article" date="2023" name="Proc. Natl. Acad. Sci. U.S.A.">
        <title>A global phylogenomic analysis of the shiitake genus Lentinula.</title>
        <authorList>
            <person name="Sierra-Patev S."/>
            <person name="Min B."/>
            <person name="Naranjo-Ortiz M."/>
            <person name="Looney B."/>
            <person name="Konkel Z."/>
            <person name="Slot J.C."/>
            <person name="Sakamoto Y."/>
            <person name="Steenwyk J.L."/>
            <person name="Rokas A."/>
            <person name="Carro J."/>
            <person name="Camarero S."/>
            <person name="Ferreira P."/>
            <person name="Molpeceres G."/>
            <person name="Ruiz-Duenas F.J."/>
            <person name="Serrano A."/>
            <person name="Henrissat B."/>
            <person name="Drula E."/>
            <person name="Hughes K.W."/>
            <person name="Mata J.L."/>
            <person name="Ishikawa N.K."/>
            <person name="Vargas-Isla R."/>
            <person name="Ushijima S."/>
            <person name="Smith C.A."/>
            <person name="Donoghue J."/>
            <person name="Ahrendt S."/>
            <person name="Andreopoulos W."/>
            <person name="He G."/>
            <person name="LaButti K."/>
            <person name="Lipzen A."/>
            <person name="Ng V."/>
            <person name="Riley R."/>
            <person name="Sandor L."/>
            <person name="Barry K."/>
            <person name="Martinez A.T."/>
            <person name="Xiao Y."/>
            <person name="Gibbons J.G."/>
            <person name="Terashima K."/>
            <person name="Grigoriev I.V."/>
            <person name="Hibbett D."/>
        </authorList>
    </citation>
    <scope>NUCLEOTIDE SEQUENCE</scope>
    <source>
        <strain evidence="2">ET3784</strain>
    </source>
</reference>
<keyword evidence="1" id="KW-1133">Transmembrane helix</keyword>
<comment type="caution">
    <text evidence="2">The sequence shown here is derived from an EMBL/GenBank/DDBJ whole genome shotgun (WGS) entry which is preliminary data.</text>
</comment>
<evidence type="ECO:0000256" key="1">
    <source>
        <dbReference type="SAM" id="Phobius"/>
    </source>
</evidence>
<protein>
    <submittedName>
        <fullName evidence="2">Uncharacterized protein</fullName>
    </submittedName>
</protein>
<accession>A0AA38MXX1</accession>
<reference evidence="2" key="1">
    <citation type="submission" date="2022-08" db="EMBL/GenBank/DDBJ databases">
        <authorList>
            <consortium name="DOE Joint Genome Institute"/>
            <person name="Min B."/>
            <person name="Sierra-Patev S."/>
            <person name="Naranjo-Ortiz M."/>
            <person name="Looney B."/>
            <person name="Konkel Z."/>
            <person name="Slot J.C."/>
            <person name="Sakamoto Y."/>
            <person name="Steenwyk J.L."/>
            <person name="Rokas A."/>
            <person name="Carro J."/>
            <person name="Camarero S."/>
            <person name="Ferreira P."/>
            <person name="Molpeceres G."/>
            <person name="Ruiz-duenas F.J."/>
            <person name="Serrano A."/>
            <person name="Henrissat B."/>
            <person name="Drula E."/>
            <person name="Hughes K.W."/>
            <person name="Mata J.L."/>
            <person name="Ishikawa N.K."/>
            <person name="Vargas-Isla R."/>
            <person name="Ushijima S."/>
            <person name="Smith C.A."/>
            <person name="Ahrendt S."/>
            <person name="Andreopoulos W."/>
            <person name="He G."/>
            <person name="LaButti K."/>
            <person name="Lipzen A."/>
            <person name="Ng V."/>
            <person name="Riley R."/>
            <person name="Sandor L."/>
            <person name="Barry K."/>
            <person name="Martinez A.T."/>
            <person name="Xiao Y."/>
            <person name="Gibbons J.G."/>
            <person name="Terashima K."/>
            <person name="Hibbett D.S."/>
            <person name="Grigoriev I.V."/>
        </authorList>
    </citation>
    <scope>NUCLEOTIDE SEQUENCE</scope>
    <source>
        <strain evidence="2">ET3784</strain>
    </source>
</reference>
<organism evidence="2 3">
    <name type="scientific">Lentinula guzmanii</name>
    <dbReference type="NCBI Taxonomy" id="2804957"/>
    <lineage>
        <taxon>Eukaryota</taxon>
        <taxon>Fungi</taxon>
        <taxon>Dikarya</taxon>
        <taxon>Basidiomycota</taxon>
        <taxon>Agaricomycotina</taxon>
        <taxon>Agaricomycetes</taxon>
        <taxon>Agaricomycetidae</taxon>
        <taxon>Agaricales</taxon>
        <taxon>Marasmiineae</taxon>
        <taxon>Omphalotaceae</taxon>
        <taxon>Lentinula</taxon>
    </lineage>
</organism>
<evidence type="ECO:0000313" key="3">
    <source>
        <dbReference type="Proteomes" id="UP001176059"/>
    </source>
</evidence>
<dbReference type="Proteomes" id="UP001176059">
    <property type="component" value="Unassembled WGS sequence"/>
</dbReference>
<dbReference type="AlphaFoldDB" id="A0AA38MXX1"/>
<keyword evidence="1" id="KW-0472">Membrane</keyword>
<dbReference type="EMBL" id="JANVFO010000047">
    <property type="protein sequence ID" value="KAJ3725066.1"/>
    <property type="molecule type" value="Genomic_DNA"/>
</dbReference>
<proteinExistence type="predicted"/>
<sequence length="210" mass="23083">MIRSVCPKETDTDGVLNDPVPWAMAVKPLRSPTHSPSINITELDSVTSKETRRTKMRATASIILTSIVLAIVGPAMSAAVPSDPLLSKRAPDLGYRVDAYQYEDCTGFILGSHVGPSSSAPQEFLSEANCWSKCTEVPRSPEKSKFSASKGSTTFVLNVFRSHQDGPSNAYTSLFNMSVSPLIVYELQMGWMISMERARIRAEVLDKFLY</sequence>
<keyword evidence="3" id="KW-1185">Reference proteome</keyword>
<gene>
    <name evidence="2" type="ORF">DFJ43DRAFT_1157627</name>
</gene>
<name>A0AA38MXX1_9AGAR</name>
<feature type="transmembrane region" description="Helical" evidence="1">
    <location>
        <begin position="58"/>
        <end position="80"/>
    </location>
</feature>
<evidence type="ECO:0000313" key="2">
    <source>
        <dbReference type="EMBL" id="KAJ3725066.1"/>
    </source>
</evidence>
<keyword evidence="1" id="KW-0812">Transmembrane</keyword>